<comment type="cofactor">
    <cofactor evidence="1">
        <name>NAD(+)</name>
        <dbReference type="ChEBI" id="CHEBI:57540"/>
    </cofactor>
</comment>
<keyword evidence="3" id="KW-0520">NAD</keyword>
<dbReference type="EMBL" id="MEVT01000011">
    <property type="protein sequence ID" value="OGC62920.1"/>
    <property type="molecule type" value="Genomic_DNA"/>
</dbReference>
<sequence length="1038" mass="115664">MPKDQVIRKTALIPTALISGGAGFIGSHLAQALLDKGARVIALDNFQTGKQVNIQHLMNNPNFALYDVDINEGIPSDIDSVDYIIHLASLEEYLYSKEYLNLDSLLTNSLGVKNLLDLAKKSEAKFLLASTIDVYQGRMSQLSIDKYFGFSSFEDNKFSLTEAKRFSEALVWQYYHRYKLDIRVARLPEIYGPNMNLDASGSIGSFLKDLIERRDISVRGDGTDKEFYLYIEDAIAGILKALFNPVTKGNIYSLVGGEPVSVLEVAYLVKSMADAELDVKYSPYLSPVKQGPRDVDTFNLGDLAWEPKVALKEGIVKTLSWFGYKVNSLSFKPARYIQDHIASRAVTAPPIATTPMPIYAYEPGFKAPAANVPTSFSPNPYPYINKRNPVGELIKKLRDIVRKGIKTTGALPRITAHSVSPKVSRSLTIGAILAAAVITFVVFPVFQVFSKAEHGKLALMAVRDPSNHFDSEQIKNNLKTATEDFTSSRSYLVKVKWLFKISGKKEQYNATYRLLSSLINFSKSGEELADVVKPMEALWAIIRPDTDETMDSSYFDSAKFSLLNARNTIGLASADFKNISIPDLPEKLQEPARVYGVYLEQIDSGLVLASAVVADLPQILGASSKKTYMVWFQNSNEIRPTGGFIGSYGLLTFENGKLKDLTIDDIYNPDGQIDLRGISVPSPSPIAELLGENGLHLRNSNWSPDFPSSVVAFDDLYYRVTGEDIDGYLAVDLSFAKELINVTGPLFLAAYDEQITSENLYERTQYHSDFNFEAGSDAKRGFLTVLGSKLLEKIFATPKDKISPLLGSIEKSLDERHFQIYFKNSSLNAFLKSRNWDGSLADSEGDYLQVVNANLGGTKANYYVQNTMEYEVDSLTRDGILRGTLALNYKHTGEGDAWPGGPYTNYVRVLTQAGSKLTGAKFIYKDNTTLDIFDRIRVSSVGRYSSFETTFKLEPTSSLTLLLNYDLPEGLSITKDFQDYTMLWQKQSGTHDDVFNFKFNAPFGMTLNQFSSNLEQKNNLVEDTGVLDKDVRYIVKLQ</sequence>
<proteinExistence type="predicted"/>
<name>A0A1F4W0P5_UNCKA</name>
<dbReference type="AlphaFoldDB" id="A0A1F4W0P5"/>
<dbReference type="InterPro" id="IPR001509">
    <property type="entry name" value="Epimerase_deHydtase"/>
</dbReference>
<accession>A0A1F4W0P5</accession>
<keyword evidence="4" id="KW-0456">Lyase</keyword>
<keyword evidence="5" id="KW-0472">Membrane</keyword>
<dbReference type="Gene3D" id="3.40.50.720">
    <property type="entry name" value="NAD(P)-binding Rossmann-like Domain"/>
    <property type="match status" value="1"/>
</dbReference>
<dbReference type="Pfam" id="PF01370">
    <property type="entry name" value="Epimerase"/>
    <property type="match status" value="1"/>
</dbReference>
<organism evidence="7 8">
    <name type="scientific">candidate division WWE3 bacterium RIFOXYA2_FULL_46_9</name>
    <dbReference type="NCBI Taxonomy" id="1802636"/>
    <lineage>
        <taxon>Bacteria</taxon>
        <taxon>Katanobacteria</taxon>
    </lineage>
</organism>
<reference evidence="7 8" key="1">
    <citation type="journal article" date="2016" name="Nat. Commun.">
        <title>Thousands of microbial genomes shed light on interconnected biogeochemical processes in an aquifer system.</title>
        <authorList>
            <person name="Anantharaman K."/>
            <person name="Brown C.T."/>
            <person name="Hug L.A."/>
            <person name="Sharon I."/>
            <person name="Castelle C.J."/>
            <person name="Probst A.J."/>
            <person name="Thomas B.C."/>
            <person name="Singh A."/>
            <person name="Wilkins M.J."/>
            <person name="Karaoz U."/>
            <person name="Brodie E.L."/>
            <person name="Williams K.H."/>
            <person name="Hubbard S.S."/>
            <person name="Banfield J.F."/>
        </authorList>
    </citation>
    <scope>NUCLEOTIDE SEQUENCE [LARGE SCALE GENOMIC DNA]</scope>
</reference>
<dbReference type="SUPFAM" id="SSF51735">
    <property type="entry name" value="NAD(P)-binding Rossmann-fold domains"/>
    <property type="match status" value="1"/>
</dbReference>
<evidence type="ECO:0000256" key="1">
    <source>
        <dbReference type="ARBA" id="ARBA00001911"/>
    </source>
</evidence>
<dbReference type="GO" id="GO:0042732">
    <property type="term" value="P:D-xylose metabolic process"/>
    <property type="evidence" value="ECO:0007669"/>
    <property type="project" value="InterPro"/>
</dbReference>
<dbReference type="InterPro" id="IPR044516">
    <property type="entry name" value="UXS-like"/>
</dbReference>
<evidence type="ECO:0000256" key="5">
    <source>
        <dbReference type="SAM" id="Phobius"/>
    </source>
</evidence>
<keyword evidence="5" id="KW-0812">Transmembrane</keyword>
<keyword evidence="2" id="KW-0210">Decarboxylase</keyword>
<feature type="transmembrane region" description="Helical" evidence="5">
    <location>
        <begin position="427"/>
        <end position="449"/>
    </location>
</feature>
<dbReference type="GO" id="GO:0048040">
    <property type="term" value="F:UDP-glucuronate decarboxylase activity"/>
    <property type="evidence" value="ECO:0007669"/>
    <property type="project" value="TreeGrafter"/>
</dbReference>
<dbReference type="InterPro" id="IPR025101">
    <property type="entry name" value="DUF4012"/>
</dbReference>
<gene>
    <name evidence="7" type="ORF">A2264_03510</name>
</gene>
<dbReference type="InterPro" id="IPR036291">
    <property type="entry name" value="NAD(P)-bd_dom_sf"/>
</dbReference>
<evidence type="ECO:0000256" key="3">
    <source>
        <dbReference type="ARBA" id="ARBA00023027"/>
    </source>
</evidence>
<dbReference type="GO" id="GO:0005737">
    <property type="term" value="C:cytoplasm"/>
    <property type="evidence" value="ECO:0007669"/>
    <property type="project" value="TreeGrafter"/>
</dbReference>
<dbReference type="GO" id="GO:0070403">
    <property type="term" value="F:NAD+ binding"/>
    <property type="evidence" value="ECO:0007669"/>
    <property type="project" value="InterPro"/>
</dbReference>
<protein>
    <recommendedName>
        <fullName evidence="6">NAD-dependent epimerase/dehydratase domain-containing protein</fullName>
    </recommendedName>
</protein>
<dbReference type="Pfam" id="PF13196">
    <property type="entry name" value="DUF4012"/>
    <property type="match status" value="1"/>
</dbReference>
<evidence type="ECO:0000256" key="4">
    <source>
        <dbReference type="ARBA" id="ARBA00023239"/>
    </source>
</evidence>
<dbReference type="Proteomes" id="UP000176614">
    <property type="component" value="Unassembled WGS sequence"/>
</dbReference>
<evidence type="ECO:0000313" key="8">
    <source>
        <dbReference type="Proteomes" id="UP000176614"/>
    </source>
</evidence>
<evidence type="ECO:0000259" key="6">
    <source>
        <dbReference type="Pfam" id="PF01370"/>
    </source>
</evidence>
<dbReference type="PANTHER" id="PTHR43078:SF6">
    <property type="entry name" value="UDP-GLUCURONIC ACID DECARBOXYLASE 1"/>
    <property type="match status" value="1"/>
</dbReference>
<dbReference type="PANTHER" id="PTHR43078">
    <property type="entry name" value="UDP-GLUCURONIC ACID DECARBOXYLASE-RELATED"/>
    <property type="match status" value="1"/>
</dbReference>
<keyword evidence="5" id="KW-1133">Transmembrane helix</keyword>
<evidence type="ECO:0000313" key="7">
    <source>
        <dbReference type="EMBL" id="OGC62920.1"/>
    </source>
</evidence>
<comment type="caution">
    <text evidence="7">The sequence shown here is derived from an EMBL/GenBank/DDBJ whole genome shotgun (WGS) entry which is preliminary data.</text>
</comment>
<evidence type="ECO:0000256" key="2">
    <source>
        <dbReference type="ARBA" id="ARBA00022793"/>
    </source>
</evidence>
<feature type="domain" description="NAD-dependent epimerase/dehydratase" evidence="6">
    <location>
        <begin position="16"/>
        <end position="252"/>
    </location>
</feature>